<dbReference type="Pfam" id="PF25225">
    <property type="entry name" value="DUF7843"/>
    <property type="match status" value="1"/>
</dbReference>
<evidence type="ECO:0000259" key="3">
    <source>
        <dbReference type="Pfam" id="PF25225"/>
    </source>
</evidence>
<dbReference type="RefSeq" id="WP_085285189.1">
    <property type="nucleotide sequence ID" value="NZ_FOBI01000009.1"/>
</dbReference>
<dbReference type="Proteomes" id="UP000199297">
    <property type="component" value="Unassembled WGS sequence"/>
</dbReference>
<dbReference type="Pfam" id="PF25222">
    <property type="entry name" value="DUF7840"/>
    <property type="match status" value="1"/>
</dbReference>
<proteinExistence type="predicted"/>
<evidence type="ECO:0000313" key="4">
    <source>
        <dbReference type="EMBL" id="SEL34169.1"/>
    </source>
</evidence>
<evidence type="ECO:0000313" key="5">
    <source>
        <dbReference type="Proteomes" id="UP000199297"/>
    </source>
</evidence>
<feature type="domain" description="Lnb N-terminal periplasmic" evidence="1">
    <location>
        <begin position="129"/>
        <end position="280"/>
    </location>
</feature>
<dbReference type="Pfam" id="PF13387">
    <property type="entry name" value="Lnb_N"/>
    <property type="match status" value="1"/>
</dbReference>
<evidence type="ECO:0000259" key="2">
    <source>
        <dbReference type="Pfam" id="PF25222"/>
    </source>
</evidence>
<feature type="domain" description="DUF7840" evidence="2">
    <location>
        <begin position="410"/>
        <end position="617"/>
    </location>
</feature>
<organism evidence="4 5">
    <name type="scientific">Colwellia chukchiensis</name>
    <dbReference type="NCBI Taxonomy" id="641665"/>
    <lineage>
        <taxon>Bacteria</taxon>
        <taxon>Pseudomonadati</taxon>
        <taxon>Pseudomonadota</taxon>
        <taxon>Gammaproteobacteria</taxon>
        <taxon>Alteromonadales</taxon>
        <taxon>Colwelliaceae</taxon>
        <taxon>Colwellia</taxon>
    </lineage>
</organism>
<name>A0A1H7PEU3_9GAMM</name>
<keyword evidence="5" id="KW-1185">Reference proteome</keyword>
<feature type="domain" description="DUF7843" evidence="3">
    <location>
        <begin position="36"/>
        <end position="115"/>
    </location>
</feature>
<sequence>MLPRTILLLILAFLLIAKTHASALISLPFSDQLLSTVANKKQWQQLLKIDNKSLIKREIFAIHSPSFYFTEPAALTAKNELINTLHALLSAKHYEQSDQHPQCRFPARYIWLKKQFDLSQLTPVACEKYQNWAKLSSTKSISLIFATGYLGNPASYYGHTLLKLNATSQQPSDLLDTSVNFGADVPANEDPISYIVKGVVGGYEGRFSHSKHYYHSQNYLENELRDLWEYQLNLEQADFQFLVAHIWELIAQDYTYYFFDENCVYRMYELLKLIEGVTLPELTAPWVIPQEVVRAINVATYKGAPLVKSQRYIPSRQAKFYNKYWQLSVQAKILVAKIVAEPEQLSLLDSQNVTPMQRRKILSTLIDYYQYLLAVDDKAKAKHKQRYTRILAYRYQQPIGKAKFNSKEAVSPHNARPSSYLQLGLLQAKDHGNGYSIKLRPAYYDQLDAEVGHVKNGVLKMAELELAYLSEQLAISSFTVFEVLSVKNQASGLPQDGYDSWRLYLGMKKQADKCVNCADFTFQADKGWAVPLSDKTTVAAYVGGALIENYQHRGRLYASSRISLTQTITAQWNILLNIEARKYLENAQLTLVNYSAETRYKFNVNNHFMDLRLALSQYQAQVSLGYYW</sequence>
<accession>A0A1H7PEU3</accession>
<evidence type="ECO:0000259" key="1">
    <source>
        <dbReference type="Pfam" id="PF13387"/>
    </source>
</evidence>
<dbReference type="InterPro" id="IPR025178">
    <property type="entry name" value="Lnb_N"/>
</dbReference>
<reference evidence="5" key="1">
    <citation type="submission" date="2016-10" db="EMBL/GenBank/DDBJ databases">
        <authorList>
            <person name="Varghese N."/>
            <person name="Submissions S."/>
        </authorList>
    </citation>
    <scope>NUCLEOTIDE SEQUENCE [LARGE SCALE GENOMIC DNA]</scope>
    <source>
        <strain evidence="5">CGMCC 1.9127</strain>
    </source>
</reference>
<dbReference type="AlphaFoldDB" id="A0A1H7PEU3"/>
<dbReference type="InterPro" id="IPR057165">
    <property type="entry name" value="DUF7843"/>
</dbReference>
<dbReference type="InterPro" id="IPR057162">
    <property type="entry name" value="DUF7840"/>
</dbReference>
<gene>
    <name evidence="4" type="ORF">SAMN05216262_10994</name>
</gene>
<protein>
    <submittedName>
        <fullName evidence="4">Uncharacterized protein</fullName>
    </submittedName>
</protein>
<dbReference type="EMBL" id="FOBI01000009">
    <property type="protein sequence ID" value="SEL34169.1"/>
    <property type="molecule type" value="Genomic_DNA"/>
</dbReference>
<dbReference type="OrthoDB" id="9759948at2"/>